<protein>
    <submittedName>
        <fullName evidence="1">Cytochrome b6-f complex subunit</fullName>
    </submittedName>
</protein>
<dbReference type="Pfam" id="PF11061">
    <property type="entry name" value="Tsr0524-like"/>
    <property type="match status" value="1"/>
</dbReference>
<dbReference type="GeneID" id="29069673"/>
<reference evidence="1" key="1">
    <citation type="journal article" date="2016" name="BMC Biol.">
        <title>Parallel evolution of highly conserved plastid genome architecture in red seaweeds and seed plants.</title>
        <authorList>
            <person name="Lee J."/>
            <person name="Cho C.H."/>
            <person name="Park S.I."/>
            <person name="Choi J.W."/>
            <person name="Song H.S."/>
            <person name="West J.A."/>
            <person name="Bhattacharya D."/>
            <person name="Yoon H.S."/>
        </authorList>
    </citation>
    <scope>NUCLEOTIDE SEQUENCE</scope>
</reference>
<gene>
    <name evidence="1" type="primary">petP</name>
    <name evidence="1" type="ORF">Ahnf_009</name>
</gene>
<organism evidence="1">
    <name type="scientific">Ahnfeltia plicata</name>
    <dbReference type="NCBI Taxonomy" id="28023"/>
    <lineage>
        <taxon>Eukaryota</taxon>
        <taxon>Rhodophyta</taxon>
        <taxon>Florideophyceae</taxon>
        <taxon>Ahnfeltiophycidae</taxon>
        <taxon>Ahnfeltiales</taxon>
        <taxon>Ahnfeltiaceae</taxon>
        <taxon>Ahnfeltia</taxon>
    </lineage>
</organism>
<dbReference type="AlphaFoldDB" id="A0A1C9CAV9"/>
<dbReference type="EMBL" id="KX284715">
    <property type="protein sequence ID" value="AOM65494.1"/>
    <property type="molecule type" value="Genomic_DNA"/>
</dbReference>
<proteinExistence type="predicted"/>
<name>A0A1C9CAV9_9FLOR</name>
<keyword evidence="1" id="KW-0934">Plastid</keyword>
<dbReference type="RefSeq" id="YP_009293806.1">
    <property type="nucleotide sequence ID" value="NC_031145.1"/>
</dbReference>
<accession>A0A1C9CAV9</accession>
<dbReference type="InterPro" id="IPR021291">
    <property type="entry name" value="Tsr0524-like"/>
</dbReference>
<geneLocation type="plastid" evidence="1"/>
<evidence type="ECO:0000313" key="1">
    <source>
        <dbReference type="EMBL" id="AOM65494.1"/>
    </source>
</evidence>
<sequence>MSLIIGKSVKVKEINCNAPIKIIYYLGKKGKIKGKKIIPGICVVPIIEFEDYTRVWILPEELDIL</sequence>